<name>A0ACB6RIF0_9PLEO</name>
<gene>
    <name evidence="1" type="ORF">BU25DRAFT_354272</name>
</gene>
<feature type="non-terminal residue" evidence="1">
    <location>
        <position position="139"/>
    </location>
</feature>
<sequence length="139" mass="16096">MATYIHEPLPDPNRYIRLLEVIKLDDNEVEGLRIQVHCRLTVWPLQGLPSYSALSYTWGNETDTRPILVDGKVMLVSRNCEYALKQAKEYSSRRQRYLWCDAICIIQKTDGINIEKNHQVRLMGEVYRGAKQVLACIGE</sequence>
<keyword evidence="2" id="KW-1185">Reference proteome</keyword>
<dbReference type="EMBL" id="MU006754">
    <property type="protein sequence ID" value="KAF2621523.1"/>
    <property type="molecule type" value="Genomic_DNA"/>
</dbReference>
<comment type="caution">
    <text evidence="1">The sequence shown here is derived from an EMBL/GenBank/DDBJ whole genome shotgun (WGS) entry which is preliminary data.</text>
</comment>
<proteinExistence type="predicted"/>
<dbReference type="Proteomes" id="UP000799754">
    <property type="component" value="Unassembled WGS sequence"/>
</dbReference>
<reference evidence="1" key="1">
    <citation type="journal article" date="2020" name="Stud. Mycol.">
        <title>101 Dothideomycetes genomes: a test case for predicting lifestyles and emergence of pathogens.</title>
        <authorList>
            <person name="Haridas S."/>
            <person name="Albert R."/>
            <person name="Binder M."/>
            <person name="Bloem J."/>
            <person name="Labutti K."/>
            <person name="Salamov A."/>
            <person name="Andreopoulos B."/>
            <person name="Baker S."/>
            <person name="Barry K."/>
            <person name="Bills G."/>
            <person name="Bluhm B."/>
            <person name="Cannon C."/>
            <person name="Castanera R."/>
            <person name="Culley D."/>
            <person name="Daum C."/>
            <person name="Ezra D."/>
            <person name="Gonzalez J."/>
            <person name="Henrissat B."/>
            <person name="Kuo A."/>
            <person name="Liang C."/>
            <person name="Lipzen A."/>
            <person name="Lutzoni F."/>
            <person name="Magnuson J."/>
            <person name="Mondo S."/>
            <person name="Nolan M."/>
            <person name="Ohm R."/>
            <person name="Pangilinan J."/>
            <person name="Park H.-J."/>
            <person name="Ramirez L."/>
            <person name="Alfaro M."/>
            <person name="Sun H."/>
            <person name="Tritt A."/>
            <person name="Yoshinaga Y."/>
            <person name="Zwiers L.-H."/>
            <person name="Turgeon B."/>
            <person name="Goodwin S."/>
            <person name="Spatafora J."/>
            <person name="Crous P."/>
            <person name="Grigoriev I."/>
        </authorList>
    </citation>
    <scope>NUCLEOTIDE SEQUENCE</scope>
    <source>
        <strain evidence="1">CBS 525.71</strain>
    </source>
</reference>
<evidence type="ECO:0000313" key="1">
    <source>
        <dbReference type="EMBL" id="KAF2621523.1"/>
    </source>
</evidence>
<protein>
    <submittedName>
        <fullName evidence="1">HET-domain-containing protein</fullName>
    </submittedName>
</protein>
<accession>A0ACB6RIF0</accession>
<evidence type="ECO:0000313" key="2">
    <source>
        <dbReference type="Proteomes" id="UP000799754"/>
    </source>
</evidence>
<organism evidence="1 2">
    <name type="scientific">Macroventuria anomochaeta</name>
    <dbReference type="NCBI Taxonomy" id="301207"/>
    <lineage>
        <taxon>Eukaryota</taxon>
        <taxon>Fungi</taxon>
        <taxon>Dikarya</taxon>
        <taxon>Ascomycota</taxon>
        <taxon>Pezizomycotina</taxon>
        <taxon>Dothideomycetes</taxon>
        <taxon>Pleosporomycetidae</taxon>
        <taxon>Pleosporales</taxon>
        <taxon>Pleosporineae</taxon>
        <taxon>Didymellaceae</taxon>
        <taxon>Macroventuria</taxon>
    </lineage>
</organism>